<protein>
    <submittedName>
        <fullName evidence="5">Uncharacterized protein</fullName>
    </submittedName>
</protein>
<dbReference type="InterPro" id="IPR042099">
    <property type="entry name" value="ANL_N_sf"/>
</dbReference>
<dbReference type="InterPro" id="IPR000873">
    <property type="entry name" value="AMP-dep_synth/lig_dom"/>
</dbReference>
<proteinExistence type="inferred from homology"/>
<dbReference type="AlphaFoldDB" id="A0AAD7Y0R8"/>
<feature type="domain" description="AMP-dependent synthetase/ligase" evidence="3">
    <location>
        <begin position="31"/>
        <end position="401"/>
    </location>
</feature>
<dbReference type="Gene3D" id="3.40.50.12780">
    <property type="entry name" value="N-terminal domain of ligase-like"/>
    <property type="match status" value="1"/>
</dbReference>
<comment type="caution">
    <text evidence="5">The sequence shown here is derived from an EMBL/GenBank/DDBJ whole genome shotgun (WGS) entry which is preliminary data.</text>
</comment>
<feature type="domain" description="AMP-binding enzyme C-terminal" evidence="4">
    <location>
        <begin position="453"/>
        <end position="535"/>
    </location>
</feature>
<organism evidence="5 6">
    <name type="scientific">Lichtheimia ornata</name>
    <dbReference type="NCBI Taxonomy" id="688661"/>
    <lineage>
        <taxon>Eukaryota</taxon>
        <taxon>Fungi</taxon>
        <taxon>Fungi incertae sedis</taxon>
        <taxon>Mucoromycota</taxon>
        <taxon>Mucoromycotina</taxon>
        <taxon>Mucoromycetes</taxon>
        <taxon>Mucorales</taxon>
        <taxon>Lichtheimiaceae</taxon>
        <taxon>Lichtheimia</taxon>
    </lineage>
</organism>
<keyword evidence="6" id="KW-1185">Reference proteome</keyword>
<evidence type="ECO:0000259" key="4">
    <source>
        <dbReference type="Pfam" id="PF13193"/>
    </source>
</evidence>
<evidence type="ECO:0000313" key="5">
    <source>
        <dbReference type="EMBL" id="KAJ8661835.1"/>
    </source>
</evidence>
<evidence type="ECO:0000259" key="3">
    <source>
        <dbReference type="Pfam" id="PF00501"/>
    </source>
</evidence>
<reference evidence="5 6" key="1">
    <citation type="submission" date="2023-03" db="EMBL/GenBank/DDBJ databases">
        <title>Genome sequence of Lichtheimia ornata CBS 291.66.</title>
        <authorList>
            <person name="Mohabir J.T."/>
            <person name="Shea T.P."/>
            <person name="Kurbessoian T."/>
            <person name="Berby B."/>
            <person name="Fontaine J."/>
            <person name="Livny J."/>
            <person name="Gnirke A."/>
            <person name="Stajich J.E."/>
            <person name="Cuomo C.A."/>
        </authorList>
    </citation>
    <scope>NUCLEOTIDE SEQUENCE [LARGE SCALE GENOMIC DNA]</scope>
    <source>
        <strain evidence="5">CBS 291.66</strain>
    </source>
</reference>
<dbReference type="Proteomes" id="UP001234581">
    <property type="component" value="Unassembled WGS sequence"/>
</dbReference>
<name>A0AAD7Y0R8_9FUNG</name>
<dbReference type="PANTHER" id="PTHR24096">
    <property type="entry name" value="LONG-CHAIN-FATTY-ACID--COA LIGASE"/>
    <property type="match status" value="1"/>
</dbReference>
<dbReference type="GeneID" id="83209581"/>
<keyword evidence="2" id="KW-0436">Ligase</keyword>
<dbReference type="RefSeq" id="XP_058346748.1">
    <property type="nucleotide sequence ID" value="XM_058482250.1"/>
</dbReference>
<sequence length="550" mass="61735">MLSSQTDQPQNLYQLIFETKNPDQGFSDDVPLLIDAENTERYYTFNELRTKVRAFAHALLGPSLGVQQGDVVAICSRNDIEYYPAFHGIMAAGCVACPLRSFLSADDISRIFQISDPKLVIAHMDTVQLMWDAMKLYGKQLPMLVMATKQAPSGTQLFTDFLQPIDEEQQLPHVSPDAPAHLLCTSGTTGAYKLVNGTHAVEMRRVKFIAEEADREMLGSSCALTVLTCGNFASAHNLVHSLQPWLYSRYRQYVTDSMDENVILRYLREFKCASPNVLPCHVLTRLVYLIQSIQQAGDETLDLSSLKMLCGAGQPLDPKVIERAAGIVPNTDVLVCFGSTECGYKFVRAINGAYQTYKGKYARENDERFEFKLVDENGKAVPRGSQGEMLFKSPMIFKSYYNNPEKTAESFDEEGFFRTGDIFVMEEDERIRWLGRASERIKTYNKPVVPKPIEDLCMAFGGIRECAAVGAFSKKRVYELPRVYIVPEPGNNDQDPEKLAEAVAQFVNERVPEKDSELTGGVKVISALPRTAVGKVNRFVLRQWAQDEVE</sequence>
<gene>
    <name evidence="5" type="ORF">O0I10_002163</name>
</gene>
<dbReference type="Pfam" id="PF13193">
    <property type="entry name" value="AMP-binding_C"/>
    <property type="match status" value="1"/>
</dbReference>
<dbReference type="PANTHER" id="PTHR24096:SF149">
    <property type="entry name" value="AMP-BINDING DOMAIN-CONTAINING PROTEIN-RELATED"/>
    <property type="match status" value="1"/>
</dbReference>
<comment type="similarity">
    <text evidence="1">Belongs to the ATP-dependent AMP-binding enzyme family.</text>
</comment>
<dbReference type="SUPFAM" id="SSF56801">
    <property type="entry name" value="Acetyl-CoA synthetase-like"/>
    <property type="match status" value="1"/>
</dbReference>
<dbReference type="InterPro" id="IPR025110">
    <property type="entry name" value="AMP-bd_C"/>
</dbReference>
<accession>A0AAD7Y0R8</accession>
<dbReference type="GO" id="GO:0016405">
    <property type="term" value="F:CoA-ligase activity"/>
    <property type="evidence" value="ECO:0007669"/>
    <property type="project" value="TreeGrafter"/>
</dbReference>
<evidence type="ECO:0000313" key="6">
    <source>
        <dbReference type="Proteomes" id="UP001234581"/>
    </source>
</evidence>
<dbReference type="InterPro" id="IPR045851">
    <property type="entry name" value="AMP-bd_C_sf"/>
</dbReference>
<dbReference type="Gene3D" id="3.30.300.30">
    <property type="match status" value="1"/>
</dbReference>
<dbReference type="Pfam" id="PF00501">
    <property type="entry name" value="AMP-binding"/>
    <property type="match status" value="1"/>
</dbReference>
<dbReference type="EMBL" id="JARTCD010000006">
    <property type="protein sequence ID" value="KAJ8661835.1"/>
    <property type="molecule type" value="Genomic_DNA"/>
</dbReference>
<evidence type="ECO:0000256" key="2">
    <source>
        <dbReference type="ARBA" id="ARBA00022598"/>
    </source>
</evidence>
<evidence type="ECO:0000256" key="1">
    <source>
        <dbReference type="ARBA" id="ARBA00006432"/>
    </source>
</evidence>